<comment type="pathway">
    <text evidence="2">Siderophore biosynthesis.</text>
</comment>
<dbReference type="EC" id="1.14.13.59" evidence="8"/>
<keyword evidence="7 8" id="KW-0560">Oxidoreductase</keyword>
<dbReference type="SUPFAM" id="SSF51905">
    <property type="entry name" value="FAD/NAD(P)-binding domain"/>
    <property type="match status" value="2"/>
</dbReference>
<keyword evidence="5" id="KW-0274">FAD</keyword>
<evidence type="ECO:0000256" key="7">
    <source>
        <dbReference type="ARBA" id="ARBA00023002"/>
    </source>
</evidence>
<dbReference type="EMBL" id="FMWO01000059">
    <property type="protein sequence ID" value="SCZ86212.1"/>
    <property type="molecule type" value="Genomic_DNA"/>
</dbReference>
<dbReference type="InterPro" id="IPR036188">
    <property type="entry name" value="FAD/NAD-bd_sf"/>
</dbReference>
<accession>A0A1G5SGH2</accession>
<keyword evidence="6" id="KW-0521">NADP</keyword>
<organism evidence="8 9">
    <name type="scientific">Nitrosomonas mobilis</name>
    <dbReference type="NCBI Taxonomy" id="51642"/>
    <lineage>
        <taxon>Bacteria</taxon>
        <taxon>Pseudomonadati</taxon>
        <taxon>Pseudomonadota</taxon>
        <taxon>Betaproteobacteria</taxon>
        <taxon>Nitrosomonadales</taxon>
        <taxon>Nitrosomonadaceae</taxon>
        <taxon>Nitrosomonas</taxon>
    </lineage>
</organism>
<dbReference type="GO" id="GO:0047091">
    <property type="term" value="F:L-lysine 6-monooxygenase (NADPH) activity"/>
    <property type="evidence" value="ECO:0007669"/>
    <property type="project" value="UniProtKB-EC"/>
</dbReference>
<dbReference type="Gene3D" id="3.50.50.60">
    <property type="entry name" value="FAD/NAD(P)-binding domain"/>
    <property type="match status" value="1"/>
</dbReference>
<comment type="similarity">
    <text evidence="3">Belongs to the lysine N(6)-hydroxylase/L-ornithine N(5)-oxygenase family.</text>
</comment>
<evidence type="ECO:0000256" key="3">
    <source>
        <dbReference type="ARBA" id="ARBA00007588"/>
    </source>
</evidence>
<reference evidence="8 9" key="1">
    <citation type="submission" date="2016-10" db="EMBL/GenBank/DDBJ databases">
        <authorList>
            <person name="de Groot N.N."/>
        </authorList>
    </citation>
    <scope>NUCLEOTIDE SEQUENCE [LARGE SCALE GENOMIC DNA]</scope>
    <source>
        <strain evidence="8">1</strain>
    </source>
</reference>
<gene>
    <name evidence="8" type="ORF">NSMM_500012</name>
</gene>
<dbReference type="OrthoDB" id="7527071at2"/>
<dbReference type="PANTHER" id="PTHR42802">
    <property type="entry name" value="MONOOXYGENASE"/>
    <property type="match status" value="1"/>
</dbReference>
<dbReference type="STRING" id="51642.NSMM_500012"/>
<evidence type="ECO:0000256" key="1">
    <source>
        <dbReference type="ARBA" id="ARBA00001974"/>
    </source>
</evidence>
<sequence>MSKIFDLIGVGIGPFNLSLAAVSEKNTALKTHFFDQKPMFQWHSEIIFPDSDMQTAFLKDLVTGVDPTSPYSFLNYLVKNGLFHSFMNTNRNVVTRKEFELYCQWVTQKMPERLSFNSRIETLEYDGNFFVIGNKTKKYKTKNICIGTGISPKIPDFAAPYINKTFFHAKSEFLENLNVNDKRVTIIGGGQTGVEIFRNALKEKWGNAKSITLVSSRPSLEPLDESAFTNEYFSPNYAECFFSINTWQKKSIVNYQKLSSDGNTPTYLQDLYNDLYLSQNVDRSPVKFKILPYRRLERVKKNKEQYELSLSNHFTQQKECLNADIVILCTGFENNIPTFINSIKHFIQFDDNDCFLINRDFSIQWEGHEDNKIFAQNFSRYEHGIFEPQTSMMAWRSAVITNAVSQQEIYQTKGFVPNFLSYESAEWA</sequence>
<dbReference type="AlphaFoldDB" id="A0A1G5SGH2"/>
<protein>
    <submittedName>
        <fullName evidence="8">L-lysine 6-monooxygenase (NADPH)</fullName>
        <ecNumber evidence="8">1.14.13.59</ecNumber>
    </submittedName>
</protein>
<dbReference type="Pfam" id="PF13434">
    <property type="entry name" value="Lys_Orn_oxgnase"/>
    <property type="match status" value="1"/>
</dbReference>
<evidence type="ECO:0000313" key="8">
    <source>
        <dbReference type="EMBL" id="SCZ86212.1"/>
    </source>
</evidence>
<evidence type="ECO:0000256" key="5">
    <source>
        <dbReference type="ARBA" id="ARBA00022827"/>
    </source>
</evidence>
<name>A0A1G5SGH2_9PROT</name>
<comment type="cofactor">
    <cofactor evidence="1">
        <name>FAD</name>
        <dbReference type="ChEBI" id="CHEBI:57692"/>
    </cofactor>
</comment>
<proteinExistence type="inferred from homology"/>
<evidence type="ECO:0000256" key="6">
    <source>
        <dbReference type="ARBA" id="ARBA00022857"/>
    </source>
</evidence>
<keyword evidence="8" id="KW-0503">Monooxygenase</keyword>
<keyword evidence="9" id="KW-1185">Reference proteome</keyword>
<dbReference type="RefSeq" id="WP_090287107.1">
    <property type="nucleotide sequence ID" value="NZ_FMWO01000059.1"/>
</dbReference>
<evidence type="ECO:0000256" key="2">
    <source>
        <dbReference type="ARBA" id="ARBA00004924"/>
    </source>
</evidence>
<evidence type="ECO:0000313" key="9">
    <source>
        <dbReference type="Proteomes" id="UP000198729"/>
    </source>
</evidence>
<dbReference type="PANTHER" id="PTHR42802:SF1">
    <property type="entry name" value="L-ORNITHINE N(5)-MONOOXYGENASE"/>
    <property type="match status" value="1"/>
</dbReference>
<evidence type="ECO:0000256" key="4">
    <source>
        <dbReference type="ARBA" id="ARBA00022630"/>
    </source>
</evidence>
<dbReference type="InterPro" id="IPR025700">
    <property type="entry name" value="Lys/Orn_oxygenase"/>
</dbReference>
<keyword evidence="4" id="KW-0285">Flavoprotein</keyword>
<dbReference type="Proteomes" id="UP000198729">
    <property type="component" value="Unassembled WGS sequence"/>
</dbReference>